<keyword evidence="1" id="KW-0472">Membrane</keyword>
<feature type="transmembrane region" description="Helical" evidence="1">
    <location>
        <begin position="58"/>
        <end position="80"/>
    </location>
</feature>
<organism evidence="2 3">
    <name type="scientific">Bythopirellula goksoeyrii</name>
    <dbReference type="NCBI Taxonomy" id="1400387"/>
    <lineage>
        <taxon>Bacteria</taxon>
        <taxon>Pseudomonadati</taxon>
        <taxon>Planctomycetota</taxon>
        <taxon>Planctomycetia</taxon>
        <taxon>Pirellulales</taxon>
        <taxon>Lacipirellulaceae</taxon>
        <taxon>Bythopirellula</taxon>
    </lineage>
</organism>
<reference evidence="2 3" key="1">
    <citation type="submission" date="2019-08" db="EMBL/GenBank/DDBJ databases">
        <title>Deep-cultivation of Planctomycetes and their phenomic and genomic characterization uncovers novel biology.</title>
        <authorList>
            <person name="Wiegand S."/>
            <person name="Jogler M."/>
            <person name="Boedeker C."/>
            <person name="Pinto D."/>
            <person name="Vollmers J."/>
            <person name="Rivas-Marin E."/>
            <person name="Kohn T."/>
            <person name="Peeters S.H."/>
            <person name="Heuer A."/>
            <person name="Rast P."/>
            <person name="Oberbeckmann S."/>
            <person name="Bunk B."/>
            <person name="Jeske O."/>
            <person name="Meyerdierks A."/>
            <person name="Storesund J.E."/>
            <person name="Kallscheuer N."/>
            <person name="Luecker S."/>
            <person name="Lage O.M."/>
            <person name="Pohl T."/>
            <person name="Merkel B.J."/>
            <person name="Hornburger P."/>
            <person name="Mueller R.-W."/>
            <person name="Bruemmer F."/>
            <person name="Labrenz M."/>
            <person name="Spormann A.M."/>
            <person name="Op den Camp H."/>
            <person name="Overmann J."/>
            <person name="Amann R."/>
            <person name="Jetten M.S.M."/>
            <person name="Mascher T."/>
            <person name="Medema M.H."/>
            <person name="Devos D.P."/>
            <person name="Kaster A.-K."/>
            <person name="Ovreas L."/>
            <person name="Rohde M."/>
            <person name="Galperin M.Y."/>
            <person name="Jogler C."/>
        </authorList>
    </citation>
    <scope>NUCLEOTIDE SEQUENCE [LARGE SCALE GENOMIC DNA]</scope>
    <source>
        <strain evidence="2 3">Pr1d</strain>
    </source>
</reference>
<feature type="transmembrane region" description="Helical" evidence="1">
    <location>
        <begin position="33"/>
        <end position="53"/>
    </location>
</feature>
<protein>
    <submittedName>
        <fullName evidence="2">Uncharacterized protein</fullName>
    </submittedName>
</protein>
<dbReference type="AlphaFoldDB" id="A0A5B9QJT8"/>
<dbReference type="KEGG" id="bgok:Pr1d_17000"/>
<gene>
    <name evidence="2" type="ORF">Pr1d_17000</name>
</gene>
<dbReference type="EMBL" id="CP042913">
    <property type="protein sequence ID" value="QEG34421.1"/>
    <property type="molecule type" value="Genomic_DNA"/>
</dbReference>
<evidence type="ECO:0000313" key="2">
    <source>
        <dbReference type="EMBL" id="QEG34421.1"/>
    </source>
</evidence>
<keyword evidence="3" id="KW-1185">Reference proteome</keyword>
<keyword evidence="1" id="KW-1133">Transmembrane helix</keyword>
<dbReference type="RefSeq" id="WP_148073075.1">
    <property type="nucleotide sequence ID" value="NZ_CP042913.1"/>
</dbReference>
<accession>A0A5B9QJT8</accession>
<feature type="transmembrane region" description="Helical" evidence="1">
    <location>
        <begin position="7"/>
        <end position="27"/>
    </location>
</feature>
<proteinExistence type="predicted"/>
<dbReference type="Proteomes" id="UP000323917">
    <property type="component" value="Chromosome"/>
</dbReference>
<feature type="transmembrane region" description="Helical" evidence="1">
    <location>
        <begin position="92"/>
        <end position="112"/>
    </location>
</feature>
<keyword evidence="1" id="KW-0812">Transmembrane</keyword>
<evidence type="ECO:0000256" key="1">
    <source>
        <dbReference type="SAM" id="Phobius"/>
    </source>
</evidence>
<sequence>MYKVTPLICVVAILCHIALFIGEMGKVVLWEDVVFWLVVFPTPMAVLGVMSYLEQKSWLPLFTASFLLTSLYLYHIIIYFTKGIDSQGGMGLVVLGIFQWGVVLLLLIAEALRKCLRRKTRN</sequence>
<name>A0A5B9QJT8_9BACT</name>
<evidence type="ECO:0000313" key="3">
    <source>
        <dbReference type="Proteomes" id="UP000323917"/>
    </source>
</evidence>